<name>A0A8S5UCN9_9CAUD</name>
<organism evidence="1">
    <name type="scientific">Siphoviridae sp. ctgN495</name>
    <dbReference type="NCBI Taxonomy" id="2825608"/>
    <lineage>
        <taxon>Viruses</taxon>
        <taxon>Duplodnaviria</taxon>
        <taxon>Heunggongvirae</taxon>
        <taxon>Uroviricota</taxon>
        <taxon>Caudoviricetes</taxon>
    </lineage>
</organism>
<dbReference type="EMBL" id="BK016063">
    <property type="protein sequence ID" value="DAF92245.1"/>
    <property type="molecule type" value="Genomic_DNA"/>
</dbReference>
<proteinExistence type="predicted"/>
<dbReference type="GO" id="GO:0006400">
    <property type="term" value="P:tRNA modification"/>
    <property type="evidence" value="ECO:0007669"/>
    <property type="project" value="InterPro"/>
</dbReference>
<dbReference type="Gene3D" id="3.20.20.105">
    <property type="entry name" value="Queuine tRNA-ribosyltransferase-like"/>
    <property type="match status" value="1"/>
</dbReference>
<accession>A0A8S5UCN9</accession>
<dbReference type="InterPro" id="IPR036511">
    <property type="entry name" value="TGT-like_sf"/>
</dbReference>
<sequence length="320" mass="36522">MERYVFSGSLTDEMHDILAGMPDFKPFDILVSQLDRSAIKKTIKWKHEGFCRWLFIDSGAYSVHTGNAKITADEYIDYINSIDEDIDVCAQLDTIPGHFGQPKSQRDYEESATKSWENYLYMRSKLKSPEKVMPVFHFGESFDALGNMLSWRDEKGNKLDYVGISPANDAPQAQKNIYLREVADYIAKSENPMVKTHLYGMTSIDALSKYPCYSADSISHRLISGYAKILIPEFGVISVSKKSRSVKTKSNMSFIDTADEYNLKKLNDYINKLGFTLEQVQESSSIRVCITMHAIREMVEGDFKYNGNNVLKSKKLFSFQ</sequence>
<evidence type="ECO:0000313" key="1">
    <source>
        <dbReference type="EMBL" id="DAF92245.1"/>
    </source>
</evidence>
<protein>
    <submittedName>
        <fullName evidence="1">Queuine tRNA-ribosyltransferase catalytic subunit 1, queuine, tRNA, TRANSFERASE</fullName>
    </submittedName>
</protein>
<reference evidence="1" key="1">
    <citation type="journal article" date="2021" name="Proc. Natl. Acad. Sci. U.S.A.">
        <title>A Catalog of Tens of Thousands of Viruses from Human Metagenomes Reveals Hidden Associations with Chronic Diseases.</title>
        <authorList>
            <person name="Tisza M.J."/>
            <person name="Buck C.B."/>
        </authorList>
    </citation>
    <scope>NUCLEOTIDE SEQUENCE</scope>
    <source>
        <strain evidence="1">CtgN495</strain>
    </source>
</reference>